<dbReference type="GeneID" id="10505876"/>
<dbReference type="STRING" id="5786.F0ZXH7"/>
<dbReference type="FunCoup" id="F0ZXH7">
    <property type="interactions" value="26"/>
</dbReference>
<dbReference type="GO" id="GO:0005783">
    <property type="term" value="C:endoplasmic reticulum"/>
    <property type="evidence" value="ECO:0000318"/>
    <property type="project" value="GO_Central"/>
</dbReference>
<evidence type="ECO:0000256" key="3">
    <source>
        <dbReference type="ARBA" id="ARBA00022692"/>
    </source>
</evidence>
<evidence type="ECO:0000256" key="13">
    <source>
        <dbReference type="SAM" id="MobiDB-lite"/>
    </source>
</evidence>
<organism evidence="15 16">
    <name type="scientific">Dictyostelium purpureum</name>
    <name type="common">Slime mold</name>
    <dbReference type="NCBI Taxonomy" id="5786"/>
    <lineage>
        <taxon>Eukaryota</taxon>
        <taxon>Amoebozoa</taxon>
        <taxon>Evosea</taxon>
        <taxon>Eumycetozoa</taxon>
        <taxon>Dictyostelia</taxon>
        <taxon>Dictyosteliales</taxon>
        <taxon>Dictyosteliaceae</taxon>
        <taxon>Dictyostelium</taxon>
    </lineage>
</organism>
<evidence type="ECO:0000256" key="4">
    <source>
        <dbReference type="ARBA" id="ARBA00022989"/>
    </source>
</evidence>
<dbReference type="eggNOG" id="KOG1311">
    <property type="taxonomic scope" value="Eukaryota"/>
</dbReference>
<evidence type="ECO:0000256" key="2">
    <source>
        <dbReference type="ARBA" id="ARBA00022679"/>
    </source>
</evidence>
<evidence type="ECO:0000256" key="7">
    <source>
        <dbReference type="ARBA" id="ARBA00023180"/>
    </source>
</evidence>
<feature type="compositionally biased region" description="Polar residues" evidence="13">
    <location>
        <begin position="322"/>
        <end position="340"/>
    </location>
</feature>
<dbReference type="AlphaFoldDB" id="F0ZXH7"/>
<evidence type="ECO:0000256" key="1">
    <source>
        <dbReference type="ARBA" id="ARBA00004127"/>
    </source>
</evidence>
<keyword evidence="9 11" id="KW-0012">Acyltransferase</keyword>
<comment type="similarity">
    <text evidence="11">Belongs to the DHHC palmitoyltransferase family.</text>
</comment>
<feature type="transmembrane region" description="Helical" evidence="11">
    <location>
        <begin position="218"/>
        <end position="241"/>
    </location>
</feature>
<dbReference type="RefSeq" id="XP_003292119.1">
    <property type="nucleotide sequence ID" value="XM_003292071.1"/>
</dbReference>
<dbReference type="GO" id="GO:0005794">
    <property type="term" value="C:Golgi apparatus"/>
    <property type="evidence" value="ECO:0000318"/>
    <property type="project" value="GO_Central"/>
</dbReference>
<keyword evidence="4 11" id="KW-1133">Transmembrane helix</keyword>
<comment type="domain">
    <text evidence="11">The DHHC domain is required for palmitoyltransferase activity.</text>
</comment>
<comment type="subcellular location">
    <subcellularLocation>
        <location evidence="1">Endomembrane system</location>
        <topology evidence="1">Multi-pass membrane protein</topology>
    </subcellularLocation>
</comment>
<dbReference type="VEuPathDB" id="AmoebaDB:DICPUDRAFT_82757"/>
<evidence type="ECO:0000256" key="9">
    <source>
        <dbReference type="ARBA" id="ARBA00023315"/>
    </source>
</evidence>
<keyword evidence="12" id="KW-0175">Coiled coil</keyword>
<keyword evidence="3 11" id="KW-0812">Transmembrane</keyword>
<feature type="coiled-coil region" evidence="12">
    <location>
        <begin position="84"/>
        <end position="114"/>
    </location>
</feature>
<dbReference type="KEGG" id="dpp:DICPUDRAFT_82757"/>
<evidence type="ECO:0000259" key="14">
    <source>
        <dbReference type="Pfam" id="PF01529"/>
    </source>
</evidence>
<dbReference type="OMA" id="KCFVRTA"/>
<keyword evidence="16" id="KW-1185">Reference proteome</keyword>
<proteinExistence type="inferred from homology"/>
<feature type="region of interest" description="Disordered" evidence="13">
    <location>
        <begin position="310"/>
        <end position="360"/>
    </location>
</feature>
<dbReference type="PANTHER" id="PTHR22883:SF43">
    <property type="entry name" value="PALMITOYLTRANSFERASE APP"/>
    <property type="match status" value="1"/>
</dbReference>
<feature type="compositionally biased region" description="Low complexity" evidence="13">
    <location>
        <begin position="341"/>
        <end position="351"/>
    </location>
</feature>
<feature type="domain" description="Palmitoyltransferase DHHC" evidence="14">
    <location>
        <begin position="125"/>
        <end position="251"/>
    </location>
</feature>
<dbReference type="EMBL" id="GL871260">
    <property type="protein sequence ID" value="EGC31343.1"/>
    <property type="molecule type" value="Genomic_DNA"/>
</dbReference>
<evidence type="ECO:0000313" key="16">
    <source>
        <dbReference type="Proteomes" id="UP000001064"/>
    </source>
</evidence>
<evidence type="ECO:0000256" key="5">
    <source>
        <dbReference type="ARBA" id="ARBA00023136"/>
    </source>
</evidence>
<comment type="catalytic activity">
    <reaction evidence="10 11">
        <text>L-cysteinyl-[protein] + hexadecanoyl-CoA = S-hexadecanoyl-L-cysteinyl-[protein] + CoA</text>
        <dbReference type="Rhea" id="RHEA:36683"/>
        <dbReference type="Rhea" id="RHEA-COMP:10131"/>
        <dbReference type="Rhea" id="RHEA-COMP:11032"/>
        <dbReference type="ChEBI" id="CHEBI:29950"/>
        <dbReference type="ChEBI" id="CHEBI:57287"/>
        <dbReference type="ChEBI" id="CHEBI:57379"/>
        <dbReference type="ChEBI" id="CHEBI:74151"/>
        <dbReference type="EC" id="2.3.1.225"/>
    </reaction>
</comment>
<dbReference type="InterPro" id="IPR001594">
    <property type="entry name" value="Palmitoyltrfase_DHHC"/>
</dbReference>
<reference evidence="16" key="1">
    <citation type="journal article" date="2011" name="Genome Biol.">
        <title>Comparative genomics of the social amoebae Dictyostelium discoideum and Dictyostelium purpureum.</title>
        <authorList>
            <consortium name="US DOE Joint Genome Institute (JGI-PGF)"/>
            <person name="Sucgang R."/>
            <person name="Kuo A."/>
            <person name="Tian X."/>
            <person name="Salerno W."/>
            <person name="Parikh A."/>
            <person name="Feasley C.L."/>
            <person name="Dalin E."/>
            <person name="Tu H."/>
            <person name="Huang E."/>
            <person name="Barry K."/>
            <person name="Lindquist E."/>
            <person name="Shapiro H."/>
            <person name="Bruce D."/>
            <person name="Schmutz J."/>
            <person name="Salamov A."/>
            <person name="Fey P."/>
            <person name="Gaudet P."/>
            <person name="Anjard C."/>
            <person name="Babu M.M."/>
            <person name="Basu S."/>
            <person name="Bushmanova Y."/>
            <person name="van der Wel H."/>
            <person name="Katoh-Kurasawa M."/>
            <person name="Dinh C."/>
            <person name="Coutinho P.M."/>
            <person name="Saito T."/>
            <person name="Elias M."/>
            <person name="Schaap P."/>
            <person name="Kay R.R."/>
            <person name="Henrissat B."/>
            <person name="Eichinger L."/>
            <person name="Rivero F."/>
            <person name="Putnam N.H."/>
            <person name="West C.M."/>
            <person name="Loomis W.F."/>
            <person name="Chisholm R.L."/>
            <person name="Shaulsky G."/>
            <person name="Strassmann J.E."/>
            <person name="Queller D.C."/>
            <person name="Kuspa A."/>
            <person name="Grigoriev I.V."/>
        </authorList>
    </citation>
    <scope>NUCLEOTIDE SEQUENCE [LARGE SCALE GENOMIC DNA]</scope>
    <source>
        <strain evidence="16">QSDP1</strain>
    </source>
</reference>
<dbReference type="PROSITE" id="PS50216">
    <property type="entry name" value="DHHC"/>
    <property type="match status" value="1"/>
</dbReference>
<feature type="transmembrane region" description="Helical" evidence="11">
    <location>
        <begin position="12"/>
        <end position="35"/>
    </location>
</feature>
<feature type="compositionally biased region" description="Low complexity" evidence="13">
    <location>
        <begin position="381"/>
        <end position="397"/>
    </location>
</feature>
<evidence type="ECO:0000256" key="11">
    <source>
        <dbReference type="RuleBase" id="RU079119"/>
    </source>
</evidence>
<dbReference type="EC" id="2.3.1.225" evidence="11"/>
<name>F0ZXH7_DICPU</name>
<evidence type="ECO:0000256" key="6">
    <source>
        <dbReference type="ARBA" id="ARBA00023139"/>
    </source>
</evidence>
<feature type="transmembrane region" description="Helical" evidence="11">
    <location>
        <begin position="41"/>
        <end position="61"/>
    </location>
</feature>
<dbReference type="Proteomes" id="UP000001064">
    <property type="component" value="Unassembled WGS sequence"/>
</dbReference>
<dbReference type="Pfam" id="PF01529">
    <property type="entry name" value="DHHC"/>
    <property type="match status" value="1"/>
</dbReference>
<accession>F0ZXH7</accession>
<dbReference type="GO" id="GO:0006612">
    <property type="term" value="P:protein targeting to membrane"/>
    <property type="evidence" value="ECO:0000318"/>
    <property type="project" value="GO_Central"/>
</dbReference>
<dbReference type="PANTHER" id="PTHR22883">
    <property type="entry name" value="ZINC FINGER DHHC DOMAIN CONTAINING PROTEIN"/>
    <property type="match status" value="1"/>
</dbReference>
<evidence type="ECO:0000256" key="12">
    <source>
        <dbReference type="SAM" id="Coils"/>
    </source>
</evidence>
<dbReference type="OrthoDB" id="9909019at2759"/>
<evidence type="ECO:0000256" key="10">
    <source>
        <dbReference type="ARBA" id="ARBA00048048"/>
    </source>
</evidence>
<dbReference type="GO" id="GO:0019706">
    <property type="term" value="F:protein-cysteine S-palmitoyltransferase activity"/>
    <property type="evidence" value="ECO:0000318"/>
    <property type="project" value="GO_Central"/>
</dbReference>
<dbReference type="InParanoid" id="F0ZXH7"/>
<feature type="transmembrane region" description="Helical" evidence="11">
    <location>
        <begin position="172"/>
        <end position="198"/>
    </location>
</feature>
<keyword evidence="7" id="KW-0325">Glycoprotein</keyword>
<protein>
    <recommendedName>
        <fullName evidence="11">Palmitoyltransferase</fullName>
        <ecNumber evidence="11">2.3.1.225</ecNumber>
    </recommendedName>
</protein>
<keyword evidence="5 11" id="KW-0472">Membrane</keyword>
<keyword evidence="6" id="KW-0564">Palmitate</keyword>
<keyword evidence="8" id="KW-0449">Lipoprotein</keyword>
<evidence type="ECO:0000256" key="8">
    <source>
        <dbReference type="ARBA" id="ARBA00023288"/>
    </source>
</evidence>
<evidence type="ECO:0000313" key="15">
    <source>
        <dbReference type="EMBL" id="EGC31343.1"/>
    </source>
</evidence>
<keyword evidence="2 11" id="KW-0808">Transferase</keyword>
<gene>
    <name evidence="15" type="ORF">DICPUDRAFT_82757</name>
</gene>
<sequence length="418" mass="48003">MEDSEGNESKYLYFVSLFLIIGPSIGFYITVIPFLTNEFGVIIPIIHSFILLFSIGSLTYARLSDPGFIPKQLECKENRDYLEHKQYLLEQQQLEELEEDFENQQQHKKKKLKKKTVRLYNGITIKRVYCKTCHFYRPPRASHCSTCNRCVFEFDHHCPWVGNCVGRNNYKYFVYFLISTVILAVLTAGFSILHIVYISKIYSKAVDIIGHAPYSIVIGVYAFLLFWTLIGLCSFHLYLVGNGLTTREDAKAIVNPYFKGSFIGSFCKLMFRANYSKYPVFYNFGSEFIDNNSPSPSLLSSPSSISETAIDMSPGNDHRYHYQSNRQQSPLVSPNVSPYLNNYNNNNNDNNNNDEDNDGEIRSLGMIGLGRINIGDNNNNNNNIDNNNSNNSNNINSTQFSLYNDDENDDKKRLLSYY</sequence>
<feature type="region of interest" description="Disordered" evidence="13">
    <location>
        <begin position="381"/>
        <end position="409"/>
    </location>
</feature>
<dbReference type="InterPro" id="IPR039859">
    <property type="entry name" value="PFA4/ZDH16/20/ERF2-like"/>
</dbReference>